<feature type="region of interest" description="Disordered" evidence="1">
    <location>
        <begin position="162"/>
        <end position="183"/>
    </location>
</feature>
<feature type="compositionally biased region" description="Gly residues" evidence="1">
    <location>
        <begin position="74"/>
        <end position="92"/>
    </location>
</feature>
<reference evidence="2" key="1">
    <citation type="submission" date="2023-07" db="EMBL/GenBank/DDBJ databases">
        <title>A chromosome-level genome assembly of Lolium multiflorum.</title>
        <authorList>
            <person name="Chen Y."/>
            <person name="Copetti D."/>
            <person name="Kolliker R."/>
            <person name="Studer B."/>
        </authorList>
    </citation>
    <scope>NUCLEOTIDE SEQUENCE</scope>
    <source>
        <strain evidence="2">02402/16</strain>
        <tissue evidence="2">Leaf</tissue>
    </source>
</reference>
<evidence type="ECO:0000313" key="2">
    <source>
        <dbReference type="EMBL" id="KAK1686918.1"/>
    </source>
</evidence>
<organism evidence="2 3">
    <name type="scientific">Lolium multiflorum</name>
    <name type="common">Italian ryegrass</name>
    <name type="synonym">Lolium perenne subsp. multiflorum</name>
    <dbReference type="NCBI Taxonomy" id="4521"/>
    <lineage>
        <taxon>Eukaryota</taxon>
        <taxon>Viridiplantae</taxon>
        <taxon>Streptophyta</taxon>
        <taxon>Embryophyta</taxon>
        <taxon>Tracheophyta</taxon>
        <taxon>Spermatophyta</taxon>
        <taxon>Magnoliopsida</taxon>
        <taxon>Liliopsida</taxon>
        <taxon>Poales</taxon>
        <taxon>Poaceae</taxon>
        <taxon>BOP clade</taxon>
        <taxon>Pooideae</taxon>
        <taxon>Poodae</taxon>
        <taxon>Poeae</taxon>
        <taxon>Poeae Chloroplast Group 2 (Poeae type)</taxon>
        <taxon>Loliodinae</taxon>
        <taxon>Loliinae</taxon>
        <taxon>Lolium</taxon>
    </lineage>
</organism>
<gene>
    <name evidence="2" type="ORF">QYE76_047766</name>
</gene>
<dbReference type="AlphaFoldDB" id="A0AAD8TSI2"/>
<keyword evidence="3" id="KW-1185">Reference proteome</keyword>
<comment type="caution">
    <text evidence="2">The sequence shown here is derived from an EMBL/GenBank/DDBJ whole genome shotgun (WGS) entry which is preliminary data.</text>
</comment>
<proteinExistence type="predicted"/>
<sequence>MAVAFRSATRIASFFGAVEGDAAGSGTRGRTPNVAGGGGSLRRLRSLSSFPPPLSPEDVPALSSRFVTKVRGGGSSAGGFMGPRGLTGQGGVRGRRRGGAATHGGPAWAPQVPGARGERSRSAPTGKGRPSGEPELPARADLAPFRWLDLVRLFDPHFCRAPTVARSSGHDRPVSPPARPYHS</sequence>
<name>A0AAD8TSI2_LOLMU</name>
<feature type="compositionally biased region" description="Pro residues" evidence="1">
    <location>
        <begin position="174"/>
        <end position="183"/>
    </location>
</feature>
<feature type="region of interest" description="Disordered" evidence="1">
    <location>
        <begin position="20"/>
        <end position="61"/>
    </location>
</feature>
<accession>A0AAD8TSI2</accession>
<protein>
    <submittedName>
        <fullName evidence="2">Uncharacterized protein</fullName>
    </submittedName>
</protein>
<evidence type="ECO:0000256" key="1">
    <source>
        <dbReference type="SAM" id="MobiDB-lite"/>
    </source>
</evidence>
<dbReference type="EMBL" id="JAUUTY010000002">
    <property type="protein sequence ID" value="KAK1686918.1"/>
    <property type="molecule type" value="Genomic_DNA"/>
</dbReference>
<evidence type="ECO:0000313" key="3">
    <source>
        <dbReference type="Proteomes" id="UP001231189"/>
    </source>
</evidence>
<dbReference type="Proteomes" id="UP001231189">
    <property type="component" value="Unassembled WGS sequence"/>
</dbReference>
<feature type="region of interest" description="Disordered" evidence="1">
    <location>
        <begin position="74"/>
        <end position="139"/>
    </location>
</feature>